<organism evidence="2 3">
    <name type="scientific">Caulobacter endophyticus</name>
    <dbReference type="NCBI Taxonomy" id="2172652"/>
    <lineage>
        <taxon>Bacteria</taxon>
        <taxon>Pseudomonadati</taxon>
        <taxon>Pseudomonadota</taxon>
        <taxon>Alphaproteobacteria</taxon>
        <taxon>Caulobacterales</taxon>
        <taxon>Caulobacteraceae</taxon>
        <taxon>Caulobacter</taxon>
    </lineage>
</organism>
<keyword evidence="1" id="KW-0812">Transmembrane</keyword>
<gene>
    <name evidence="2" type="ORF">DDF67_09460</name>
</gene>
<evidence type="ECO:0000313" key="3">
    <source>
        <dbReference type="Proteomes" id="UP000245073"/>
    </source>
</evidence>
<dbReference type="EMBL" id="QDKQ01000034">
    <property type="protein sequence ID" value="PVM90648.1"/>
    <property type="molecule type" value="Genomic_DNA"/>
</dbReference>
<evidence type="ECO:0000313" key="2">
    <source>
        <dbReference type="EMBL" id="PVM90648.1"/>
    </source>
</evidence>
<dbReference type="OrthoDB" id="6058858at2"/>
<name>A0A2T9K3T9_9CAUL</name>
<accession>A0A2T9K3T9</accession>
<protein>
    <submittedName>
        <fullName evidence="2">Uncharacterized protein</fullName>
    </submittedName>
</protein>
<dbReference type="RefSeq" id="WP_109100634.1">
    <property type="nucleotide sequence ID" value="NZ_QDKQ01000034.1"/>
</dbReference>
<comment type="caution">
    <text evidence="2">The sequence shown here is derived from an EMBL/GenBank/DDBJ whole genome shotgun (WGS) entry which is preliminary data.</text>
</comment>
<proteinExistence type="predicted"/>
<dbReference type="Proteomes" id="UP000245073">
    <property type="component" value="Unassembled WGS sequence"/>
</dbReference>
<reference evidence="2 3" key="1">
    <citation type="submission" date="2018-04" db="EMBL/GenBank/DDBJ databases">
        <title>The genome sequence of Caulobacter sp. 744.</title>
        <authorList>
            <person name="Gao J."/>
            <person name="Sun J."/>
        </authorList>
    </citation>
    <scope>NUCLEOTIDE SEQUENCE [LARGE SCALE GENOMIC DNA]</scope>
    <source>
        <strain evidence="2 3">774</strain>
    </source>
</reference>
<feature type="transmembrane region" description="Helical" evidence="1">
    <location>
        <begin position="22"/>
        <end position="41"/>
    </location>
</feature>
<keyword evidence="3" id="KW-1185">Reference proteome</keyword>
<evidence type="ECO:0000256" key="1">
    <source>
        <dbReference type="SAM" id="Phobius"/>
    </source>
</evidence>
<keyword evidence="1" id="KW-1133">Transmembrane helix</keyword>
<sequence length="195" mass="20634">MTALVAILKAWGAGLRHFLATPAGRALAVLGVAALVLILTYRAGFKAGVEREVTAQALREEAARKTSAKVEKVGKAITAAVDQQSAARKVEIRTITKTLIEKVPVYVTVEADRRVDVPVGFVRLHDQAATGLPGLPDAPGLMVDAPSGVPLSAVAGTVVGNYGVAYEWREEALGCRAWVAQQEALWRAMVPTPSQ</sequence>
<keyword evidence="1" id="KW-0472">Membrane</keyword>
<dbReference type="AlphaFoldDB" id="A0A2T9K3T9"/>